<sequence length="254" mass="25678">MPQRRHLARAVVSAVAATTVLALATPAWAATTLELRQSNVTAGGFANQECADPRFADLPDDHDGWHFVLPERALGDLLSLKLTFTDGSRTVEVTIPDDSDPYPDALYATGGQNPQLKHAYLFTPAGWTLVTGTASVTGEGSKFNLSHTCAGQPSATPTPTPTGSASPSPDGSATPNPGDSASPTPDASTTPTPDGSVTPSTSASPSGGTGGGGGDLPLTGAAVTTMALLGVGLVGGGATLVLLRRRRDDVTFTS</sequence>
<evidence type="ECO:0000256" key="3">
    <source>
        <dbReference type="SAM" id="SignalP"/>
    </source>
</evidence>
<proteinExistence type="predicted"/>
<keyword evidence="2" id="KW-0812">Transmembrane</keyword>
<dbReference type="AlphaFoldDB" id="A0A562WKD6"/>
<feature type="transmembrane region" description="Helical" evidence="2">
    <location>
        <begin position="221"/>
        <end position="243"/>
    </location>
</feature>
<evidence type="ECO:0000313" key="5">
    <source>
        <dbReference type="Proteomes" id="UP000319728"/>
    </source>
</evidence>
<dbReference type="InterPro" id="IPR006311">
    <property type="entry name" value="TAT_signal"/>
</dbReference>
<protein>
    <submittedName>
        <fullName evidence="4">LPXTG-motif cell wall-anchored protein</fullName>
    </submittedName>
</protein>
<keyword evidence="2" id="KW-0472">Membrane</keyword>
<feature type="region of interest" description="Disordered" evidence="1">
    <location>
        <begin position="145"/>
        <end position="216"/>
    </location>
</feature>
<feature type="signal peptide" evidence="3">
    <location>
        <begin position="1"/>
        <end position="29"/>
    </location>
</feature>
<reference evidence="4 5" key="1">
    <citation type="submission" date="2019-07" db="EMBL/GenBank/DDBJ databases">
        <title>R&amp;d 2014.</title>
        <authorList>
            <person name="Klenk H.-P."/>
        </authorList>
    </citation>
    <scope>NUCLEOTIDE SEQUENCE [LARGE SCALE GENOMIC DNA]</scope>
    <source>
        <strain evidence="4 5">DSM 43912</strain>
    </source>
</reference>
<dbReference type="EMBL" id="VLLP01000001">
    <property type="protein sequence ID" value="TWJ30501.1"/>
    <property type="molecule type" value="Genomic_DNA"/>
</dbReference>
<name>A0A562WKD6_9ACTN</name>
<feature type="chain" id="PRO_5044017170" evidence="3">
    <location>
        <begin position="30"/>
        <end position="254"/>
    </location>
</feature>
<evidence type="ECO:0000313" key="4">
    <source>
        <dbReference type="EMBL" id="TWJ30501.1"/>
    </source>
</evidence>
<organism evidence="4 5">
    <name type="scientific">Micromonospora sagamiensis</name>
    <dbReference type="NCBI Taxonomy" id="47875"/>
    <lineage>
        <taxon>Bacteria</taxon>
        <taxon>Bacillati</taxon>
        <taxon>Actinomycetota</taxon>
        <taxon>Actinomycetes</taxon>
        <taxon>Micromonosporales</taxon>
        <taxon>Micromonosporaceae</taxon>
        <taxon>Micromonospora</taxon>
    </lineage>
</organism>
<evidence type="ECO:0000256" key="1">
    <source>
        <dbReference type="SAM" id="MobiDB-lite"/>
    </source>
</evidence>
<dbReference type="Proteomes" id="UP000319728">
    <property type="component" value="Unassembled WGS sequence"/>
</dbReference>
<feature type="compositionally biased region" description="Low complexity" evidence="1">
    <location>
        <begin position="153"/>
        <end position="206"/>
    </location>
</feature>
<accession>A0A562WKD6</accession>
<dbReference type="OrthoDB" id="3404609at2"/>
<evidence type="ECO:0000256" key="2">
    <source>
        <dbReference type="SAM" id="Phobius"/>
    </source>
</evidence>
<gene>
    <name evidence="4" type="ORF">JD81_04046</name>
</gene>
<keyword evidence="2" id="KW-1133">Transmembrane helix</keyword>
<comment type="caution">
    <text evidence="4">The sequence shown here is derived from an EMBL/GenBank/DDBJ whole genome shotgun (WGS) entry which is preliminary data.</text>
</comment>
<keyword evidence="3" id="KW-0732">Signal</keyword>
<dbReference type="RefSeq" id="WP_145819186.1">
    <property type="nucleotide sequence ID" value="NZ_AP023438.1"/>
</dbReference>
<dbReference type="PROSITE" id="PS51318">
    <property type="entry name" value="TAT"/>
    <property type="match status" value="1"/>
</dbReference>
<keyword evidence="5" id="KW-1185">Reference proteome</keyword>
<dbReference type="NCBIfam" id="TIGR01167">
    <property type="entry name" value="LPXTG_anchor"/>
    <property type="match status" value="1"/>
</dbReference>